<feature type="compositionally biased region" description="Basic and acidic residues" evidence="1">
    <location>
        <begin position="1"/>
        <end position="23"/>
    </location>
</feature>
<dbReference type="Pfam" id="PF05340">
    <property type="entry name" value="DUF740"/>
    <property type="match status" value="1"/>
</dbReference>
<dbReference type="AlphaFoldDB" id="A0A7N2QY54"/>
<dbReference type="Gramene" id="QL02p002440:mrna">
    <property type="protein sequence ID" value="QL02p002440:mrna:CDS:1"/>
    <property type="gene ID" value="QL02p002440"/>
</dbReference>
<name>A0A7N2QY54_QUELO</name>
<keyword evidence="3" id="KW-1185">Reference proteome</keyword>
<evidence type="ECO:0000313" key="2">
    <source>
        <dbReference type="EnsemblPlants" id="QL02p002440:mrna:CDS:1"/>
    </source>
</evidence>
<dbReference type="Proteomes" id="UP000594261">
    <property type="component" value="Chromosome 2"/>
</dbReference>
<organism evidence="2 3">
    <name type="scientific">Quercus lobata</name>
    <name type="common">Valley oak</name>
    <dbReference type="NCBI Taxonomy" id="97700"/>
    <lineage>
        <taxon>Eukaryota</taxon>
        <taxon>Viridiplantae</taxon>
        <taxon>Streptophyta</taxon>
        <taxon>Embryophyta</taxon>
        <taxon>Tracheophyta</taxon>
        <taxon>Spermatophyta</taxon>
        <taxon>Magnoliopsida</taxon>
        <taxon>eudicotyledons</taxon>
        <taxon>Gunneridae</taxon>
        <taxon>Pentapetalae</taxon>
        <taxon>rosids</taxon>
        <taxon>fabids</taxon>
        <taxon>Fagales</taxon>
        <taxon>Fagaceae</taxon>
        <taxon>Quercus</taxon>
    </lineage>
</organism>
<dbReference type="PANTHER" id="PTHR34046:SF7">
    <property type="entry name" value="DUF740 FAMILY PROTEIN"/>
    <property type="match status" value="1"/>
</dbReference>
<dbReference type="EnsemblPlants" id="QL02p002440:mrna">
    <property type="protein sequence ID" value="QL02p002440:mrna:CDS:1"/>
    <property type="gene ID" value="QL02p002440"/>
</dbReference>
<dbReference type="InterPro" id="IPR008004">
    <property type="entry name" value="OCTOPUS-like"/>
</dbReference>
<accession>A0A7N2QY54</accession>
<sequence length="164" mass="18164">MFKDSKMASLWKSKEVMSRPKRNDKCKKHPKHKQAPGVCALCLSERLSQLSTGSSRRTSTITGSSCCSSSLSSVSSYYSSSSASSCSSPTMHRSTTSISFLLSGKNVLTKSRSLAFVPRLKSGVDNDNNKKKKGGFWSNLLRPRTKRKEESLMHSRTMREMVNA</sequence>
<feature type="region of interest" description="Disordered" evidence="1">
    <location>
        <begin position="1"/>
        <end position="32"/>
    </location>
</feature>
<protein>
    <submittedName>
        <fullName evidence="2">Uncharacterized protein</fullName>
    </submittedName>
</protein>
<evidence type="ECO:0000313" key="3">
    <source>
        <dbReference type="Proteomes" id="UP000594261"/>
    </source>
</evidence>
<dbReference type="PANTHER" id="PTHR34046">
    <property type="entry name" value="OS06G0218800 PROTEIN"/>
    <property type="match status" value="1"/>
</dbReference>
<dbReference type="FunCoup" id="A0A7N2QY54">
    <property type="interactions" value="112"/>
</dbReference>
<proteinExistence type="predicted"/>
<dbReference type="OMA" id="GRCKKHP"/>
<reference evidence="3" key="1">
    <citation type="journal article" date="2016" name="G3 (Bethesda)">
        <title>First Draft Assembly and Annotation of the Genome of a California Endemic Oak Quercus lobata Nee (Fagaceae).</title>
        <authorList>
            <person name="Sork V.L."/>
            <person name="Fitz-Gibbon S.T."/>
            <person name="Puiu D."/>
            <person name="Crepeau M."/>
            <person name="Gugger P.F."/>
            <person name="Sherman R."/>
            <person name="Stevens K."/>
            <person name="Langley C.H."/>
            <person name="Pellegrini M."/>
            <person name="Salzberg S.L."/>
        </authorList>
    </citation>
    <scope>NUCLEOTIDE SEQUENCE [LARGE SCALE GENOMIC DNA]</scope>
    <source>
        <strain evidence="3">cv. SW786</strain>
    </source>
</reference>
<reference evidence="2" key="2">
    <citation type="submission" date="2021-01" db="UniProtKB">
        <authorList>
            <consortium name="EnsemblPlants"/>
        </authorList>
    </citation>
    <scope>IDENTIFICATION</scope>
</reference>
<evidence type="ECO:0000256" key="1">
    <source>
        <dbReference type="SAM" id="MobiDB-lite"/>
    </source>
</evidence>
<dbReference type="InParanoid" id="A0A7N2QY54"/>